<organism evidence="1">
    <name type="scientific">marine metagenome</name>
    <dbReference type="NCBI Taxonomy" id="408172"/>
    <lineage>
        <taxon>unclassified sequences</taxon>
        <taxon>metagenomes</taxon>
        <taxon>ecological metagenomes</taxon>
    </lineage>
</organism>
<accession>A0A381Q4S6</accession>
<dbReference type="EMBL" id="UINC01001206">
    <property type="protein sequence ID" value="SUZ74331.1"/>
    <property type="molecule type" value="Genomic_DNA"/>
</dbReference>
<protein>
    <submittedName>
        <fullName evidence="1">Uncharacterized protein</fullName>
    </submittedName>
</protein>
<feature type="non-terminal residue" evidence="1">
    <location>
        <position position="1"/>
    </location>
</feature>
<reference evidence="1" key="1">
    <citation type="submission" date="2018-05" db="EMBL/GenBank/DDBJ databases">
        <authorList>
            <person name="Lanie J.A."/>
            <person name="Ng W.-L."/>
            <person name="Kazmierczak K.M."/>
            <person name="Andrzejewski T.M."/>
            <person name="Davidsen T.M."/>
            <person name="Wayne K.J."/>
            <person name="Tettelin H."/>
            <person name="Glass J.I."/>
            <person name="Rusch D."/>
            <person name="Podicherti R."/>
            <person name="Tsui H.-C.T."/>
            <person name="Winkler M.E."/>
        </authorList>
    </citation>
    <scope>NUCLEOTIDE SEQUENCE</scope>
</reference>
<gene>
    <name evidence="1" type="ORF">METZ01_LOCUS27185</name>
</gene>
<name>A0A381Q4S6_9ZZZZ</name>
<sequence length="82" mass="9189">GRLTLDQEAEVRTLHPQPYSIDRPVLALCTNARSFADLERPNVNWTLLPRQKASMTPAGTYRNLFFPTGDPVSRLGPVPSRL</sequence>
<evidence type="ECO:0000313" key="1">
    <source>
        <dbReference type="EMBL" id="SUZ74331.1"/>
    </source>
</evidence>
<proteinExistence type="predicted"/>
<dbReference type="AlphaFoldDB" id="A0A381Q4S6"/>